<dbReference type="EMBL" id="JAFEKC020000003">
    <property type="protein sequence ID" value="KAK0515782.1"/>
    <property type="molecule type" value="Genomic_DNA"/>
</dbReference>
<accession>A0AA39R6F4</accession>
<gene>
    <name evidence="2" type="ORF">JMJ35_001816</name>
</gene>
<feature type="compositionally biased region" description="Polar residues" evidence="1">
    <location>
        <begin position="1"/>
        <end position="15"/>
    </location>
</feature>
<dbReference type="Proteomes" id="UP001166286">
    <property type="component" value="Unassembled WGS sequence"/>
</dbReference>
<evidence type="ECO:0000313" key="2">
    <source>
        <dbReference type="EMBL" id="KAK0515782.1"/>
    </source>
</evidence>
<proteinExistence type="predicted"/>
<feature type="region of interest" description="Disordered" evidence="1">
    <location>
        <begin position="1"/>
        <end position="71"/>
    </location>
</feature>
<feature type="compositionally biased region" description="Polar residues" evidence="1">
    <location>
        <begin position="25"/>
        <end position="41"/>
    </location>
</feature>
<evidence type="ECO:0000313" key="3">
    <source>
        <dbReference type="Proteomes" id="UP001166286"/>
    </source>
</evidence>
<dbReference type="AlphaFoldDB" id="A0AA39R6F4"/>
<keyword evidence="3" id="KW-1185">Reference proteome</keyword>
<protein>
    <submittedName>
        <fullName evidence="2">Uncharacterized protein</fullName>
    </submittedName>
</protein>
<organism evidence="2 3">
    <name type="scientific">Cladonia borealis</name>
    <dbReference type="NCBI Taxonomy" id="184061"/>
    <lineage>
        <taxon>Eukaryota</taxon>
        <taxon>Fungi</taxon>
        <taxon>Dikarya</taxon>
        <taxon>Ascomycota</taxon>
        <taxon>Pezizomycotina</taxon>
        <taxon>Lecanoromycetes</taxon>
        <taxon>OSLEUM clade</taxon>
        <taxon>Lecanoromycetidae</taxon>
        <taxon>Lecanorales</taxon>
        <taxon>Lecanorineae</taxon>
        <taxon>Cladoniaceae</taxon>
        <taxon>Cladonia</taxon>
    </lineage>
</organism>
<evidence type="ECO:0000256" key="1">
    <source>
        <dbReference type="SAM" id="MobiDB-lite"/>
    </source>
</evidence>
<name>A0AA39R6F4_9LECA</name>
<reference evidence="2" key="1">
    <citation type="submission" date="2023-03" db="EMBL/GenBank/DDBJ databases">
        <title>Complete genome of Cladonia borealis.</title>
        <authorList>
            <person name="Park H."/>
        </authorList>
    </citation>
    <scope>NUCLEOTIDE SEQUENCE</scope>
    <source>
        <strain evidence="2">ANT050790</strain>
    </source>
</reference>
<comment type="caution">
    <text evidence="2">The sequence shown here is derived from an EMBL/GenBank/DDBJ whole genome shotgun (WGS) entry which is preliminary data.</text>
</comment>
<sequence>MDTASNYPTQAMTSQETRDWVASAVATQEELTLASPASPSHQFPKAAADSSWTLFRDQHPRQHSPSTTKSPDFLWLIPSNETAKLAFSELIVQKRAGRLSDYHGQYIVDNGKGPLRLRGR</sequence>